<evidence type="ECO:0000259" key="7">
    <source>
        <dbReference type="PROSITE" id="PS51826"/>
    </source>
</evidence>
<feature type="compositionally biased region" description="Pro residues" evidence="6">
    <location>
        <begin position="45"/>
        <end position="63"/>
    </location>
</feature>
<reference evidence="8" key="1">
    <citation type="submission" date="2021-06" db="EMBL/GenBank/DDBJ databases">
        <authorList>
            <person name="Arsene-Ploetze F."/>
        </authorList>
    </citation>
    <scope>NUCLEOTIDE SEQUENCE</scope>
    <source>
        <strain evidence="8">SBRY1</strain>
    </source>
</reference>
<evidence type="ECO:0000256" key="3">
    <source>
        <dbReference type="ARBA" id="ARBA00022679"/>
    </source>
</evidence>
<evidence type="ECO:0000256" key="6">
    <source>
        <dbReference type="SAM" id="MobiDB-lite"/>
    </source>
</evidence>
<dbReference type="InterPro" id="IPR014276">
    <property type="entry name" value="2-oxoglutarate_DH_E2"/>
</dbReference>
<dbReference type="InterPro" id="IPR001078">
    <property type="entry name" value="2-oxoacid_DH_actylTfrase"/>
</dbReference>
<accession>A0A9W4EDK5</accession>
<dbReference type="Gene3D" id="3.30.559.10">
    <property type="entry name" value="Chloramphenicol acetyltransferase-like domain"/>
    <property type="match status" value="1"/>
</dbReference>
<dbReference type="InterPro" id="IPR036625">
    <property type="entry name" value="E3-bd_dom_sf"/>
</dbReference>
<keyword evidence="3 8" id="KW-0808">Transferase</keyword>
<sequence>MRPVPPRPRRPLLPRPPLPRPPLRLPPHPRRWPPAPAPAAAAPAPAAPAPAPAAPAPVTPAAPAPAAAAGDEGAYVTPLVRKLAAENGVNLGSVQGTGVGGRIRKQDVLAAAEAAKAAAAAASKAAPAAAAAPKPAPAVSPLRGQTVKMTRMRKVIGENMMKALHSQAQLTSVVEVDVTRVMRLRAQAKEAFAAREGVKLSPMPFYVKAAAQALKAHPVINARINEDEGTITYFDSENIGIAVDSEKGLMTPVIKGAGDLNIAGIAKKTAELAANVRASRITPDDLAGATFTISNTGSRGALFDTVIVPPNQAAILGIGATVKRPVVVETPEGTVIGVRDMTFLSLSYDHRLVDGADAARYLTAVKEILEAGEFEVELGL</sequence>
<evidence type="ECO:0000256" key="5">
    <source>
        <dbReference type="ARBA" id="ARBA00023315"/>
    </source>
</evidence>
<dbReference type="PROSITE" id="PS51826">
    <property type="entry name" value="PSBD"/>
    <property type="match status" value="1"/>
</dbReference>
<comment type="similarity">
    <text evidence="2">Belongs to the 2-oxoacid dehydrogenase family.</text>
</comment>
<keyword evidence="5 8" id="KW-0012">Acyltransferase</keyword>
<evidence type="ECO:0000313" key="9">
    <source>
        <dbReference type="Proteomes" id="UP001153328"/>
    </source>
</evidence>
<dbReference type="NCBIfam" id="TIGR02927">
    <property type="entry name" value="SucB_Actino"/>
    <property type="match status" value="1"/>
</dbReference>
<organism evidence="8 9">
    <name type="scientific">Actinacidiphila bryophytorum</name>
    <dbReference type="NCBI Taxonomy" id="1436133"/>
    <lineage>
        <taxon>Bacteria</taxon>
        <taxon>Bacillati</taxon>
        <taxon>Actinomycetota</taxon>
        <taxon>Actinomycetes</taxon>
        <taxon>Kitasatosporales</taxon>
        <taxon>Streptomycetaceae</taxon>
        <taxon>Actinacidiphila</taxon>
    </lineage>
</organism>
<evidence type="ECO:0000256" key="4">
    <source>
        <dbReference type="ARBA" id="ARBA00022823"/>
    </source>
</evidence>
<comment type="cofactor">
    <cofactor evidence="1">
        <name>(R)-lipoate</name>
        <dbReference type="ChEBI" id="CHEBI:83088"/>
    </cofactor>
</comment>
<dbReference type="GO" id="GO:0031405">
    <property type="term" value="F:lipoic acid binding"/>
    <property type="evidence" value="ECO:0007669"/>
    <property type="project" value="TreeGrafter"/>
</dbReference>
<keyword evidence="9" id="KW-1185">Reference proteome</keyword>
<evidence type="ECO:0000256" key="1">
    <source>
        <dbReference type="ARBA" id="ARBA00001938"/>
    </source>
</evidence>
<dbReference type="PANTHER" id="PTHR43178:SF5">
    <property type="entry name" value="LIPOAMIDE ACYLTRANSFERASE COMPONENT OF BRANCHED-CHAIN ALPHA-KETO ACID DEHYDROGENASE COMPLEX, MITOCHONDRIAL"/>
    <property type="match status" value="1"/>
</dbReference>
<dbReference type="Proteomes" id="UP001153328">
    <property type="component" value="Unassembled WGS sequence"/>
</dbReference>
<dbReference type="SUPFAM" id="SSF52777">
    <property type="entry name" value="CoA-dependent acyltransferases"/>
    <property type="match status" value="1"/>
</dbReference>
<dbReference type="InterPro" id="IPR050743">
    <property type="entry name" value="2-oxoacid_DH_E2_comp"/>
</dbReference>
<evidence type="ECO:0000256" key="2">
    <source>
        <dbReference type="ARBA" id="ARBA00007317"/>
    </source>
</evidence>
<feature type="compositionally biased region" description="Pro residues" evidence="6">
    <location>
        <begin position="13"/>
        <end position="37"/>
    </location>
</feature>
<dbReference type="GO" id="GO:0043754">
    <property type="term" value="F:dihydrolipoamide branched chain acyltransferase activity"/>
    <property type="evidence" value="ECO:0007669"/>
    <property type="project" value="UniProtKB-EC"/>
</dbReference>
<dbReference type="EC" id="2.3.1.168" evidence="8"/>
<name>A0A9W4EDK5_9ACTN</name>
<protein>
    <submittedName>
        <fullName evidence="8">Dihydrolipoamide acyltransferase component of branched-chain alpha-keto acid dehydrogenase complex</fullName>
        <ecNumber evidence="8">2.3.1.168</ecNumber>
    </submittedName>
</protein>
<comment type="caution">
    <text evidence="8">The sequence shown here is derived from an EMBL/GenBank/DDBJ whole genome shotgun (WGS) entry which is preliminary data.</text>
</comment>
<gene>
    <name evidence="8" type="ORF">SBRY_20780</name>
</gene>
<dbReference type="Pfam" id="PF00198">
    <property type="entry name" value="2-oxoacid_dh"/>
    <property type="match status" value="1"/>
</dbReference>
<dbReference type="SUPFAM" id="SSF47005">
    <property type="entry name" value="Peripheral subunit-binding domain of 2-oxo acid dehydrogenase complex"/>
    <property type="match status" value="1"/>
</dbReference>
<dbReference type="Gene3D" id="4.10.320.10">
    <property type="entry name" value="E3-binding domain"/>
    <property type="match status" value="1"/>
</dbReference>
<feature type="domain" description="Peripheral subunit-binding (PSBD)" evidence="7">
    <location>
        <begin position="75"/>
        <end position="112"/>
    </location>
</feature>
<feature type="region of interest" description="Disordered" evidence="6">
    <location>
        <begin position="1"/>
        <end position="66"/>
    </location>
</feature>
<dbReference type="FunFam" id="3.30.559.10:FF:000007">
    <property type="entry name" value="Dihydrolipoamide acetyltransferase component of pyruvate dehydrogenase complex"/>
    <property type="match status" value="1"/>
</dbReference>
<keyword evidence="4" id="KW-0450">Lipoyl</keyword>
<proteinExistence type="inferred from homology"/>
<dbReference type="AlphaFoldDB" id="A0A9W4EDK5"/>
<dbReference type="EMBL" id="CAJVAX010000012">
    <property type="protein sequence ID" value="CAG7631509.1"/>
    <property type="molecule type" value="Genomic_DNA"/>
</dbReference>
<dbReference type="Pfam" id="PF02817">
    <property type="entry name" value="E3_binding"/>
    <property type="match status" value="1"/>
</dbReference>
<evidence type="ECO:0000313" key="8">
    <source>
        <dbReference type="EMBL" id="CAG7631509.1"/>
    </source>
</evidence>
<dbReference type="GO" id="GO:0005737">
    <property type="term" value="C:cytoplasm"/>
    <property type="evidence" value="ECO:0007669"/>
    <property type="project" value="TreeGrafter"/>
</dbReference>
<dbReference type="InterPro" id="IPR023213">
    <property type="entry name" value="CAT-like_dom_sf"/>
</dbReference>
<dbReference type="GO" id="GO:0016407">
    <property type="term" value="F:acetyltransferase activity"/>
    <property type="evidence" value="ECO:0007669"/>
    <property type="project" value="TreeGrafter"/>
</dbReference>
<dbReference type="PANTHER" id="PTHR43178">
    <property type="entry name" value="DIHYDROLIPOAMIDE ACETYLTRANSFERASE COMPONENT OF PYRUVATE DEHYDROGENASE COMPLEX"/>
    <property type="match status" value="1"/>
</dbReference>
<dbReference type="InterPro" id="IPR004167">
    <property type="entry name" value="PSBD"/>
</dbReference>